<gene>
    <name evidence="1" type="ORF">M0G41_11015</name>
</gene>
<sequence length="335" mass="38464">MTAFHEPPESRTPSGEQRRVGIELEYAGLDIDRAAEALAEELGADIDASNPFCIKLTGHELGDFRLEVDARILKERKHLEWLGHLGLDPSTLDVRAALESALRSTVSVVVPHELVTPPIPLDQLDLAESLREALRRLKARGTGDSLFYGFGLHMNPELSDHTARSLRNHLRAFVLLRDWIVDQSDIDWSRRIGPHIRAWPEPWIELLMHPDYQPNRPQLADDYARLVGSRNHELDLLPALVELEGRGLLEHVEEPELVQPRPAFHYRLPNCHIDEPDWRLAGAWNHWVQVERLAADTDQLEQLCEAWQDSKRRWLSGLTGEWRRRMHEHLAARNG</sequence>
<reference evidence="1" key="1">
    <citation type="submission" date="2022-04" db="EMBL/GenBank/DDBJ databases">
        <title>Lysobacter sp. CAU 1642 isolated from sea sand.</title>
        <authorList>
            <person name="Kim W."/>
        </authorList>
    </citation>
    <scope>NUCLEOTIDE SEQUENCE</scope>
    <source>
        <strain evidence="1">CAU 1642</strain>
    </source>
</reference>
<evidence type="ECO:0000313" key="1">
    <source>
        <dbReference type="EMBL" id="MCK7594200.1"/>
    </source>
</evidence>
<dbReference type="Pfam" id="PF12224">
    <property type="entry name" value="Amidoligase_2"/>
    <property type="match status" value="1"/>
</dbReference>
<dbReference type="Proteomes" id="UP001431449">
    <property type="component" value="Unassembled WGS sequence"/>
</dbReference>
<comment type="caution">
    <text evidence="1">The sequence shown here is derived from an EMBL/GenBank/DDBJ whole genome shotgun (WGS) entry which is preliminary data.</text>
</comment>
<name>A0ABT0GI19_9GAMM</name>
<dbReference type="InterPro" id="IPR022025">
    <property type="entry name" value="Amidoligase_2"/>
</dbReference>
<protein>
    <submittedName>
        <fullName evidence="1">Amidoligase family protein</fullName>
    </submittedName>
</protein>
<organism evidence="1 2">
    <name type="scientific">Pseudomarimonas salicorniae</name>
    <dbReference type="NCBI Taxonomy" id="2933270"/>
    <lineage>
        <taxon>Bacteria</taxon>
        <taxon>Pseudomonadati</taxon>
        <taxon>Pseudomonadota</taxon>
        <taxon>Gammaproteobacteria</taxon>
        <taxon>Lysobacterales</taxon>
        <taxon>Lysobacteraceae</taxon>
        <taxon>Pseudomarimonas</taxon>
    </lineage>
</organism>
<dbReference type="EMBL" id="JALNMH010000008">
    <property type="protein sequence ID" value="MCK7594200.1"/>
    <property type="molecule type" value="Genomic_DNA"/>
</dbReference>
<proteinExistence type="predicted"/>
<dbReference type="RefSeq" id="WP_248209246.1">
    <property type="nucleotide sequence ID" value="NZ_JALNMH010000008.1"/>
</dbReference>
<accession>A0ABT0GI19</accession>
<keyword evidence="2" id="KW-1185">Reference proteome</keyword>
<evidence type="ECO:0000313" key="2">
    <source>
        <dbReference type="Proteomes" id="UP001431449"/>
    </source>
</evidence>